<sequence length="330" mass="37008">MTTHITQNTHSSPSNADVDFPRARPMESSDEIDLRELFSVIWQGKWLIIAITVVFAVGSAIFAINQPNIYKSEALLAPVSADANNGGLAALASQFGGLASMAGVNLGGGVGTDKTKLAIEVLKSRQFLGEFIERHQILPQLMAVDKWHMSDNRLSFDPKLYNSETKTWVRKVKPPFKPVPSSQESHKEFLKILAVSRDKETGMVKLAMEHQSPFIAKQWLDWLVADINRVMKERDVAEAMRSTEFLKKQIELTNVADIRAILYKLVEEQAKTIMFAEVRDEYVFKTLDPALVPEEKAKPKRALICVLGTMFGGFLAGIIVLIRHFVRKEI</sequence>
<dbReference type="Pfam" id="PF13807">
    <property type="entry name" value="GNVR"/>
    <property type="match status" value="1"/>
</dbReference>
<evidence type="ECO:0000256" key="4">
    <source>
        <dbReference type="ARBA" id="ARBA00022989"/>
    </source>
</evidence>
<evidence type="ECO:0000256" key="3">
    <source>
        <dbReference type="ARBA" id="ARBA00022692"/>
    </source>
</evidence>
<feature type="domain" description="Polysaccharide chain length determinant N-terminal" evidence="8">
    <location>
        <begin position="30"/>
        <end position="133"/>
    </location>
</feature>
<evidence type="ECO:0000256" key="2">
    <source>
        <dbReference type="ARBA" id="ARBA00022475"/>
    </source>
</evidence>
<name>A0ABX7QYW7_9GAMM</name>
<accession>A0ABX7QYW7</accession>
<keyword evidence="11" id="KW-1185">Reference proteome</keyword>
<dbReference type="EMBL" id="CP071502">
    <property type="protein sequence ID" value="QSX36045.1"/>
    <property type="molecule type" value="Genomic_DNA"/>
</dbReference>
<feature type="compositionally biased region" description="Polar residues" evidence="6">
    <location>
        <begin position="1"/>
        <end position="15"/>
    </location>
</feature>
<keyword evidence="2" id="KW-1003">Cell membrane</keyword>
<evidence type="ECO:0000256" key="6">
    <source>
        <dbReference type="SAM" id="MobiDB-lite"/>
    </source>
</evidence>
<keyword evidence="3 7" id="KW-0812">Transmembrane</keyword>
<dbReference type="InterPro" id="IPR003856">
    <property type="entry name" value="LPS_length_determ_N"/>
</dbReference>
<organism evidence="10 11">
    <name type="scientific">Shewanella sedimentimangrovi</name>
    <dbReference type="NCBI Taxonomy" id="2814293"/>
    <lineage>
        <taxon>Bacteria</taxon>
        <taxon>Pseudomonadati</taxon>
        <taxon>Pseudomonadota</taxon>
        <taxon>Gammaproteobacteria</taxon>
        <taxon>Alteromonadales</taxon>
        <taxon>Shewanellaceae</taxon>
        <taxon>Shewanella</taxon>
    </lineage>
</organism>
<dbReference type="PANTHER" id="PTHR32309">
    <property type="entry name" value="TYROSINE-PROTEIN KINASE"/>
    <property type="match status" value="1"/>
</dbReference>
<feature type="transmembrane region" description="Helical" evidence="7">
    <location>
        <begin position="46"/>
        <end position="64"/>
    </location>
</feature>
<feature type="domain" description="Tyrosine-protein kinase G-rich" evidence="9">
    <location>
        <begin position="286"/>
        <end position="324"/>
    </location>
</feature>
<evidence type="ECO:0000313" key="11">
    <source>
        <dbReference type="Proteomes" id="UP000663207"/>
    </source>
</evidence>
<gene>
    <name evidence="10" type="ORF">JYB85_11925</name>
</gene>
<evidence type="ECO:0000256" key="5">
    <source>
        <dbReference type="ARBA" id="ARBA00023136"/>
    </source>
</evidence>
<evidence type="ECO:0000259" key="9">
    <source>
        <dbReference type="Pfam" id="PF13807"/>
    </source>
</evidence>
<dbReference type="InterPro" id="IPR050445">
    <property type="entry name" value="Bact_polysacc_biosynth/exp"/>
</dbReference>
<dbReference type="Pfam" id="PF02706">
    <property type="entry name" value="Wzz"/>
    <property type="match status" value="1"/>
</dbReference>
<protein>
    <submittedName>
        <fullName evidence="10">LPS O-antigen length regulator</fullName>
    </submittedName>
</protein>
<dbReference type="Proteomes" id="UP000663207">
    <property type="component" value="Chromosome"/>
</dbReference>
<dbReference type="RefSeq" id="WP_207379482.1">
    <property type="nucleotide sequence ID" value="NZ_CP071502.1"/>
</dbReference>
<evidence type="ECO:0000256" key="1">
    <source>
        <dbReference type="ARBA" id="ARBA00004651"/>
    </source>
</evidence>
<proteinExistence type="predicted"/>
<dbReference type="PANTHER" id="PTHR32309:SF13">
    <property type="entry name" value="FERRIC ENTEROBACTIN TRANSPORT PROTEIN FEPE"/>
    <property type="match status" value="1"/>
</dbReference>
<comment type="subcellular location">
    <subcellularLocation>
        <location evidence="1">Cell membrane</location>
        <topology evidence="1">Multi-pass membrane protein</topology>
    </subcellularLocation>
</comment>
<evidence type="ECO:0000313" key="10">
    <source>
        <dbReference type="EMBL" id="QSX36045.1"/>
    </source>
</evidence>
<dbReference type="InterPro" id="IPR032807">
    <property type="entry name" value="GNVR"/>
</dbReference>
<keyword evidence="4 7" id="KW-1133">Transmembrane helix</keyword>
<keyword evidence="5 7" id="KW-0472">Membrane</keyword>
<evidence type="ECO:0000256" key="7">
    <source>
        <dbReference type="SAM" id="Phobius"/>
    </source>
</evidence>
<feature type="region of interest" description="Disordered" evidence="6">
    <location>
        <begin position="1"/>
        <end position="23"/>
    </location>
</feature>
<evidence type="ECO:0000259" key="8">
    <source>
        <dbReference type="Pfam" id="PF02706"/>
    </source>
</evidence>
<reference evidence="10 11" key="1">
    <citation type="submission" date="2021-03" db="EMBL/GenBank/DDBJ databases">
        <title>Novel species identification of genus Shewanella.</title>
        <authorList>
            <person name="Liu G."/>
            <person name="Zhang Q."/>
        </authorList>
    </citation>
    <scope>NUCLEOTIDE SEQUENCE [LARGE SCALE GENOMIC DNA]</scope>
    <source>
        <strain evidence="10 11">FJAT-52962</strain>
    </source>
</reference>
<feature type="transmembrane region" description="Helical" evidence="7">
    <location>
        <begin position="302"/>
        <end position="326"/>
    </location>
</feature>